<reference evidence="1" key="1">
    <citation type="submission" date="2021-02" db="EMBL/GenBank/DDBJ databases">
        <authorList>
            <consortium name="DOE Joint Genome Institute"/>
            <person name="Ahrendt S."/>
            <person name="Looney B.P."/>
            <person name="Miyauchi S."/>
            <person name="Morin E."/>
            <person name="Drula E."/>
            <person name="Courty P.E."/>
            <person name="Chicoki N."/>
            <person name="Fauchery L."/>
            <person name="Kohler A."/>
            <person name="Kuo A."/>
            <person name="Labutti K."/>
            <person name="Pangilinan J."/>
            <person name="Lipzen A."/>
            <person name="Riley R."/>
            <person name="Andreopoulos W."/>
            <person name="He G."/>
            <person name="Johnson J."/>
            <person name="Barry K.W."/>
            <person name="Grigoriev I.V."/>
            <person name="Nagy L."/>
            <person name="Hibbett D."/>
            <person name="Henrissat B."/>
            <person name="Matheny P.B."/>
            <person name="Labbe J."/>
            <person name="Martin F."/>
        </authorList>
    </citation>
    <scope>NUCLEOTIDE SEQUENCE</scope>
    <source>
        <strain evidence="1">FP105234-sp</strain>
    </source>
</reference>
<name>A0ACB8R9Z8_9AGAM</name>
<feature type="non-terminal residue" evidence="1">
    <location>
        <position position="1"/>
    </location>
</feature>
<protein>
    <submittedName>
        <fullName evidence="1">Uncharacterized protein</fullName>
    </submittedName>
</protein>
<keyword evidence="2" id="KW-1185">Reference proteome</keyword>
<organism evidence="1 2">
    <name type="scientific">Auriscalpium vulgare</name>
    <dbReference type="NCBI Taxonomy" id="40419"/>
    <lineage>
        <taxon>Eukaryota</taxon>
        <taxon>Fungi</taxon>
        <taxon>Dikarya</taxon>
        <taxon>Basidiomycota</taxon>
        <taxon>Agaricomycotina</taxon>
        <taxon>Agaricomycetes</taxon>
        <taxon>Russulales</taxon>
        <taxon>Auriscalpiaceae</taxon>
        <taxon>Auriscalpium</taxon>
    </lineage>
</organism>
<evidence type="ECO:0000313" key="2">
    <source>
        <dbReference type="Proteomes" id="UP000814033"/>
    </source>
</evidence>
<sequence length="311" mass="33660">ILDCKGRTLAQLVAPPRKDPSWPNVHTGARAELQAAAAICPFSPDQLRHARGRYPALSAGYSWGGGPKVPHNVNFYSPEQAAVAQSLLDSKNIGRILGHGSSAFATFNHDTFAHYGSVLQDIRARQPELRAPSRNSVFPTVTFNFGPRAVTTPHRDAKNVPYGWCAVTALGDFDHERGGHLVLWDLQLVIEFPAGATILIPSALITHSNASIQQGETRLSVTQFCAGALMRWHAYGFCTEDAMRERDPALAEAFEAAAESRWSDMVAYLPTWEGLPEQAASGEGELETPGAGPSRLPSSSAGARSSREKKY</sequence>
<reference evidence="1" key="2">
    <citation type="journal article" date="2022" name="New Phytol.">
        <title>Evolutionary transition to the ectomycorrhizal habit in the genomes of a hyperdiverse lineage of mushroom-forming fungi.</title>
        <authorList>
            <person name="Looney B."/>
            <person name="Miyauchi S."/>
            <person name="Morin E."/>
            <person name="Drula E."/>
            <person name="Courty P.E."/>
            <person name="Kohler A."/>
            <person name="Kuo A."/>
            <person name="LaButti K."/>
            <person name="Pangilinan J."/>
            <person name="Lipzen A."/>
            <person name="Riley R."/>
            <person name="Andreopoulos W."/>
            <person name="He G."/>
            <person name="Johnson J."/>
            <person name="Nolan M."/>
            <person name="Tritt A."/>
            <person name="Barry K.W."/>
            <person name="Grigoriev I.V."/>
            <person name="Nagy L.G."/>
            <person name="Hibbett D."/>
            <person name="Henrissat B."/>
            <person name="Matheny P.B."/>
            <person name="Labbe J."/>
            <person name="Martin F.M."/>
        </authorList>
    </citation>
    <scope>NUCLEOTIDE SEQUENCE</scope>
    <source>
        <strain evidence="1">FP105234-sp</strain>
    </source>
</reference>
<evidence type="ECO:0000313" key="1">
    <source>
        <dbReference type="EMBL" id="KAI0040403.1"/>
    </source>
</evidence>
<dbReference type="Proteomes" id="UP000814033">
    <property type="component" value="Unassembled WGS sequence"/>
</dbReference>
<dbReference type="EMBL" id="MU276199">
    <property type="protein sequence ID" value="KAI0040403.1"/>
    <property type="molecule type" value="Genomic_DNA"/>
</dbReference>
<comment type="caution">
    <text evidence="1">The sequence shown here is derived from an EMBL/GenBank/DDBJ whole genome shotgun (WGS) entry which is preliminary data.</text>
</comment>
<proteinExistence type="predicted"/>
<accession>A0ACB8R9Z8</accession>
<gene>
    <name evidence="1" type="ORF">FA95DRAFT_1502918</name>
</gene>